<dbReference type="Proteomes" id="UP000500791">
    <property type="component" value="Chromosome"/>
</dbReference>
<dbReference type="PROSITE" id="PS51257">
    <property type="entry name" value="PROKAR_LIPOPROTEIN"/>
    <property type="match status" value="1"/>
</dbReference>
<dbReference type="RefSeq" id="WP_166190409.1">
    <property type="nucleotide sequence ID" value="NZ_CP049811.1"/>
</dbReference>
<accession>A0A6G7VLL8</accession>
<dbReference type="AlphaFoldDB" id="A0A6G7VLL8"/>
<reference evidence="1 2" key="1">
    <citation type="submission" date="2020-03" db="EMBL/GenBank/DDBJ databases">
        <title>Complete genome sequence of Monaibacterium sp. ALG8 with diverse plasmids.</title>
        <authorList>
            <person name="Sun C."/>
        </authorList>
    </citation>
    <scope>NUCLEOTIDE SEQUENCE [LARGE SCALE GENOMIC DNA]</scope>
    <source>
        <strain evidence="1 2">ALG8</strain>
    </source>
</reference>
<gene>
    <name evidence="1" type="ORF">G8E03_07845</name>
</gene>
<evidence type="ECO:0000313" key="2">
    <source>
        <dbReference type="Proteomes" id="UP000500791"/>
    </source>
</evidence>
<keyword evidence="2" id="KW-1185">Reference proteome</keyword>
<organism evidence="1 2">
    <name type="scientific">Pontivivens nitratireducens</name>
    <dbReference type="NCBI Taxonomy" id="2758038"/>
    <lineage>
        <taxon>Bacteria</taxon>
        <taxon>Pseudomonadati</taxon>
        <taxon>Pseudomonadota</taxon>
        <taxon>Alphaproteobacteria</taxon>
        <taxon>Rhodobacterales</taxon>
        <taxon>Paracoccaceae</taxon>
        <taxon>Pontivivens</taxon>
    </lineage>
</organism>
<protein>
    <submittedName>
        <fullName evidence="1">Uncharacterized protein</fullName>
    </submittedName>
</protein>
<sequence>MLRKWIVPALAGTVIGCAPVAPVGSTVEQVLGPAVEESRPSPVTARLIGSTLAEVSTEGSGKWLAMATVDRRVPGWITDQETGVSTQVELRPLQGDGIDRISLDALRALGIEEARLVIGDVYYDVSALRLSD</sequence>
<dbReference type="KEGG" id="mon:G8E03_07845"/>
<proteinExistence type="predicted"/>
<dbReference type="EMBL" id="CP049811">
    <property type="protein sequence ID" value="QIK40687.1"/>
    <property type="molecule type" value="Genomic_DNA"/>
</dbReference>
<name>A0A6G7VLL8_9RHOB</name>
<evidence type="ECO:0000313" key="1">
    <source>
        <dbReference type="EMBL" id="QIK40687.1"/>
    </source>
</evidence>